<dbReference type="AlphaFoldDB" id="A0A2P7S8V8"/>
<name>A0A2P7S8V8_9HYPH</name>
<keyword evidence="14" id="KW-1185">Reference proteome</keyword>
<dbReference type="PROSITE" id="PS51471">
    <property type="entry name" value="FE2OG_OXY"/>
    <property type="match status" value="1"/>
</dbReference>
<dbReference type="EMBL" id="PXYL01000009">
    <property type="protein sequence ID" value="PSJ58904.1"/>
    <property type="molecule type" value="Genomic_DNA"/>
</dbReference>
<comment type="catalytic activity">
    <reaction evidence="10">
        <text>L-arginine + 2-oxoglutarate + O2 = guanidine + L-glutamate 5-semialdehyde + succinate + CO2</text>
        <dbReference type="Rhea" id="RHEA:31535"/>
        <dbReference type="ChEBI" id="CHEBI:15379"/>
        <dbReference type="ChEBI" id="CHEBI:16526"/>
        <dbReference type="ChEBI" id="CHEBI:16810"/>
        <dbReference type="ChEBI" id="CHEBI:30031"/>
        <dbReference type="ChEBI" id="CHEBI:30087"/>
        <dbReference type="ChEBI" id="CHEBI:32682"/>
        <dbReference type="ChEBI" id="CHEBI:58066"/>
        <dbReference type="EC" id="1.14.20.7"/>
    </reaction>
</comment>
<reference evidence="13 14" key="1">
    <citation type="submission" date="2018-03" db="EMBL/GenBank/DDBJ databases">
        <title>The draft genome of Mesorhizobium soli JCM 19897.</title>
        <authorList>
            <person name="Li L."/>
            <person name="Liu L."/>
            <person name="Liang L."/>
            <person name="Wang T."/>
            <person name="Zhang X."/>
        </authorList>
    </citation>
    <scope>NUCLEOTIDE SEQUENCE [LARGE SCALE GENOMIC DNA]</scope>
    <source>
        <strain evidence="13 14">JCM 19897</strain>
    </source>
</reference>
<keyword evidence="11" id="KW-0408">Iron</keyword>
<evidence type="ECO:0000256" key="10">
    <source>
        <dbReference type="ARBA" id="ARBA00049359"/>
    </source>
</evidence>
<dbReference type="InterPro" id="IPR005123">
    <property type="entry name" value="Oxoglu/Fe-dep_dioxygenase_dom"/>
</dbReference>
<comment type="pathway">
    <text evidence="2">Alkene biosynthesis; ethylene biosynthesis via 2-oxoglutarate.</text>
</comment>
<dbReference type="Pfam" id="PF03171">
    <property type="entry name" value="2OG-FeII_Oxy"/>
    <property type="match status" value="1"/>
</dbReference>
<dbReference type="Pfam" id="PF14226">
    <property type="entry name" value="DIOX_N"/>
    <property type="match status" value="1"/>
</dbReference>
<dbReference type="GO" id="GO:0009693">
    <property type="term" value="P:ethylene biosynthetic process"/>
    <property type="evidence" value="ECO:0007669"/>
    <property type="project" value="UniProtKB-KW"/>
</dbReference>
<dbReference type="InterPro" id="IPR044861">
    <property type="entry name" value="IPNS-like_FE2OG_OXY"/>
</dbReference>
<evidence type="ECO:0000256" key="6">
    <source>
        <dbReference type="ARBA" id="ARBA00022666"/>
    </source>
</evidence>
<evidence type="ECO:0000256" key="9">
    <source>
        <dbReference type="ARBA" id="ARBA00047725"/>
    </source>
</evidence>
<dbReference type="EC" id="1.14.20.7" evidence="3"/>
<evidence type="ECO:0000256" key="3">
    <source>
        <dbReference type="ARBA" id="ARBA00012293"/>
    </source>
</evidence>
<dbReference type="Proteomes" id="UP000240653">
    <property type="component" value="Unassembled WGS sequence"/>
</dbReference>
<evidence type="ECO:0000256" key="2">
    <source>
        <dbReference type="ARBA" id="ARBA00004767"/>
    </source>
</evidence>
<evidence type="ECO:0000256" key="5">
    <source>
        <dbReference type="ARBA" id="ARBA00019045"/>
    </source>
</evidence>
<accession>A0A2P7S8V8</accession>
<dbReference type="GO" id="GO:0102276">
    <property type="term" value="F:2-oxoglutarate oxygenase/decarboxylase (ethylene-forming) activity"/>
    <property type="evidence" value="ECO:0007669"/>
    <property type="project" value="UniProtKB-EC"/>
</dbReference>
<dbReference type="Gene3D" id="2.60.120.330">
    <property type="entry name" value="B-lactam Antibiotic, Isopenicillin N Synthase, Chain"/>
    <property type="match status" value="1"/>
</dbReference>
<dbReference type="InterPro" id="IPR027443">
    <property type="entry name" value="IPNS-like_sf"/>
</dbReference>
<dbReference type="OrthoDB" id="21825at2"/>
<comment type="similarity">
    <text evidence="11">Belongs to the iron/ascorbate-dependent oxidoreductase family.</text>
</comment>
<protein>
    <recommendedName>
        <fullName evidence="5">2-oxoglutarate-dependent ethylene/succinate-forming enzyme</fullName>
        <ecNumber evidence="4">1.13.12.19</ecNumber>
        <ecNumber evidence="3">1.14.20.7</ecNumber>
    </recommendedName>
    <alternativeName>
        <fullName evidence="7">2-oxoglutarate dioxygenase (ethylene-forming)</fullName>
    </alternativeName>
    <alternativeName>
        <fullName evidence="8">2-oxoglutarate/L-arginine monooxygenase/decarboxylase (succinate-forming)</fullName>
    </alternativeName>
</protein>
<evidence type="ECO:0000259" key="12">
    <source>
        <dbReference type="PROSITE" id="PS51471"/>
    </source>
</evidence>
<dbReference type="SUPFAM" id="SSF51197">
    <property type="entry name" value="Clavaminate synthase-like"/>
    <property type="match status" value="1"/>
</dbReference>
<evidence type="ECO:0000313" key="13">
    <source>
        <dbReference type="EMBL" id="PSJ58904.1"/>
    </source>
</evidence>
<dbReference type="RefSeq" id="WP_106725438.1">
    <property type="nucleotide sequence ID" value="NZ_PXYL01000009.1"/>
</dbReference>
<dbReference type="InterPro" id="IPR026992">
    <property type="entry name" value="DIOX_N"/>
</dbReference>
<evidence type="ECO:0000256" key="7">
    <source>
        <dbReference type="ARBA" id="ARBA00031011"/>
    </source>
</evidence>
<dbReference type="EC" id="1.13.12.19" evidence="4"/>
<proteinExistence type="inferred from homology"/>
<keyword evidence="11" id="KW-0560">Oxidoreductase</keyword>
<dbReference type="InterPro" id="IPR050231">
    <property type="entry name" value="Iron_ascorbate_oxido_reductase"/>
</dbReference>
<sequence length="348" mass="38603">MSIHQTIEALPVLDFSNYGRDPESDRELLQNLAHAAREVGFFYLTGHGVHQLLIDEALSLSRRFFALPEADKLEIEMVNSPHFRGYNRVGQELTKGARDWREQVDIGSEAPALPRDPSLPAWTRLQGPNQWPSALPELKPVLLRWQAELTNLATRLLQAFARILEQDENVFEPIYAGTPNHLIKIIRYPGRDATESEQGVGAHKDSGFLTLLLQEKQKGLEVETEDGHWIEAEPKAGTFVVNIGELLEMATDGYLKATVHRVVTPPASADRLSLAFFLGAPFDAEIPLLELAPHLKAQAGGVTRDPQNPLFRTSGQNALKSRLRSHPDVAQRHHADLLAAQPQASSAA</sequence>
<dbReference type="PANTHER" id="PTHR47990">
    <property type="entry name" value="2-OXOGLUTARATE (2OG) AND FE(II)-DEPENDENT OXYGENASE SUPERFAMILY PROTEIN-RELATED"/>
    <property type="match status" value="1"/>
</dbReference>
<evidence type="ECO:0000256" key="1">
    <source>
        <dbReference type="ARBA" id="ARBA00001954"/>
    </source>
</evidence>
<comment type="catalytic activity">
    <reaction evidence="9">
        <text>2-oxoglutarate + O2 + 2 H(+) = ethene + 3 CO2 + H2O</text>
        <dbReference type="Rhea" id="RHEA:31523"/>
        <dbReference type="ChEBI" id="CHEBI:15377"/>
        <dbReference type="ChEBI" id="CHEBI:15378"/>
        <dbReference type="ChEBI" id="CHEBI:15379"/>
        <dbReference type="ChEBI" id="CHEBI:16526"/>
        <dbReference type="ChEBI" id="CHEBI:16810"/>
        <dbReference type="ChEBI" id="CHEBI:18153"/>
        <dbReference type="EC" id="1.13.12.19"/>
    </reaction>
</comment>
<evidence type="ECO:0000256" key="11">
    <source>
        <dbReference type="RuleBase" id="RU003682"/>
    </source>
</evidence>
<comment type="cofactor">
    <cofactor evidence="1">
        <name>Fe(2+)</name>
        <dbReference type="ChEBI" id="CHEBI:29033"/>
    </cofactor>
</comment>
<dbReference type="GO" id="GO:0046872">
    <property type="term" value="F:metal ion binding"/>
    <property type="evidence" value="ECO:0007669"/>
    <property type="project" value="UniProtKB-KW"/>
</dbReference>
<evidence type="ECO:0000313" key="14">
    <source>
        <dbReference type="Proteomes" id="UP000240653"/>
    </source>
</evidence>
<keyword evidence="11" id="KW-0479">Metal-binding</keyword>
<evidence type="ECO:0000256" key="4">
    <source>
        <dbReference type="ARBA" id="ARBA00012531"/>
    </source>
</evidence>
<gene>
    <name evidence="13" type="ORF">C7I85_18270</name>
</gene>
<comment type="caution">
    <text evidence="13">The sequence shown here is derived from an EMBL/GenBank/DDBJ whole genome shotgun (WGS) entry which is preliminary data.</text>
</comment>
<organism evidence="13 14">
    <name type="scientific">Pseudaminobacter soli</name>
    <name type="common">ex Li et al. 2025</name>
    <dbReference type="NCBI Taxonomy" id="1295366"/>
    <lineage>
        <taxon>Bacteria</taxon>
        <taxon>Pseudomonadati</taxon>
        <taxon>Pseudomonadota</taxon>
        <taxon>Alphaproteobacteria</taxon>
        <taxon>Hyphomicrobiales</taxon>
        <taxon>Phyllobacteriaceae</taxon>
        <taxon>Pseudaminobacter</taxon>
    </lineage>
</organism>
<keyword evidence="6" id="KW-0266">Ethylene biosynthesis</keyword>
<evidence type="ECO:0000256" key="8">
    <source>
        <dbReference type="ARBA" id="ARBA00031282"/>
    </source>
</evidence>
<dbReference type="PRINTS" id="PR00682">
    <property type="entry name" value="IPNSYNTHASE"/>
</dbReference>
<feature type="domain" description="Fe2OG dioxygenase" evidence="12">
    <location>
        <begin position="178"/>
        <end position="280"/>
    </location>
</feature>